<dbReference type="GO" id="GO:0046983">
    <property type="term" value="F:protein dimerization activity"/>
    <property type="evidence" value="ECO:0007669"/>
    <property type="project" value="InterPro"/>
</dbReference>
<dbReference type="Pfam" id="PF08100">
    <property type="entry name" value="Dimerisation"/>
    <property type="match status" value="1"/>
</dbReference>
<feature type="domain" description="O-methyltransferase C-terminal" evidence="5">
    <location>
        <begin position="120"/>
        <end position="330"/>
    </location>
</feature>
<dbReference type="Gene3D" id="1.10.287.1350">
    <property type="match status" value="1"/>
</dbReference>
<gene>
    <name evidence="7" type="ORF">F7O44_27300</name>
</gene>
<feature type="domain" description="O-methyltransferase dimerisation" evidence="6">
    <location>
        <begin position="22"/>
        <end position="96"/>
    </location>
</feature>
<dbReference type="AlphaFoldDB" id="A0A7K3MEF0"/>
<protein>
    <submittedName>
        <fullName evidence="7">Methyltransferase</fullName>
    </submittedName>
</protein>
<dbReference type="SUPFAM" id="SSF46785">
    <property type="entry name" value="Winged helix' DNA-binding domain"/>
    <property type="match status" value="1"/>
</dbReference>
<dbReference type="PANTHER" id="PTHR43712">
    <property type="entry name" value="PUTATIVE (AFU_ORTHOLOGUE AFUA_4G14580)-RELATED"/>
    <property type="match status" value="1"/>
</dbReference>
<keyword evidence="8" id="KW-1185">Reference proteome</keyword>
<dbReference type="Proteomes" id="UP000460435">
    <property type="component" value="Unassembled WGS sequence"/>
</dbReference>
<dbReference type="PIRSF" id="PIRSF005739">
    <property type="entry name" value="O-mtase"/>
    <property type="match status" value="1"/>
</dbReference>
<keyword evidence="3" id="KW-0949">S-adenosyl-L-methionine</keyword>
<evidence type="ECO:0000256" key="1">
    <source>
        <dbReference type="ARBA" id="ARBA00022603"/>
    </source>
</evidence>
<dbReference type="InterPro" id="IPR012967">
    <property type="entry name" value="COMT_dimerisation"/>
</dbReference>
<keyword evidence="1 7" id="KW-0489">Methyltransferase</keyword>
<dbReference type="PROSITE" id="PS51683">
    <property type="entry name" value="SAM_OMT_II"/>
    <property type="match status" value="1"/>
</dbReference>
<dbReference type="InterPro" id="IPR001077">
    <property type="entry name" value="COMT_C"/>
</dbReference>
<dbReference type="EMBL" id="WLZY01000014">
    <property type="protein sequence ID" value="NDL60788.1"/>
    <property type="molecule type" value="Genomic_DNA"/>
</dbReference>
<reference evidence="7 8" key="1">
    <citation type="submission" date="2019-11" db="EMBL/GenBank/DDBJ databases">
        <authorList>
            <person name="Li X.-J."/>
            <person name="Feng X.-M."/>
        </authorList>
    </citation>
    <scope>NUCLEOTIDE SEQUENCE [LARGE SCALE GENOMIC DNA]</scope>
    <source>
        <strain evidence="7 8">XMNu-373</strain>
    </source>
</reference>
<evidence type="ECO:0000259" key="6">
    <source>
        <dbReference type="Pfam" id="PF08100"/>
    </source>
</evidence>
<dbReference type="RefSeq" id="WP_162453491.1">
    <property type="nucleotide sequence ID" value="NZ_WLZY01000014.1"/>
</dbReference>
<evidence type="ECO:0000256" key="2">
    <source>
        <dbReference type="ARBA" id="ARBA00022679"/>
    </source>
</evidence>
<dbReference type="Gene3D" id="3.40.50.150">
    <property type="entry name" value="Vaccinia Virus protein VP39"/>
    <property type="match status" value="1"/>
</dbReference>
<dbReference type="InterPro" id="IPR029063">
    <property type="entry name" value="SAM-dependent_MTases_sf"/>
</dbReference>
<dbReference type="Pfam" id="PF00891">
    <property type="entry name" value="Methyltransf_2"/>
    <property type="match status" value="1"/>
</dbReference>
<feature type="active site" description="Proton acceptor" evidence="4">
    <location>
        <position position="256"/>
    </location>
</feature>
<keyword evidence="2 7" id="KW-0808">Transferase</keyword>
<dbReference type="GO" id="GO:0032259">
    <property type="term" value="P:methylation"/>
    <property type="evidence" value="ECO:0007669"/>
    <property type="project" value="UniProtKB-KW"/>
</dbReference>
<organism evidence="7 8">
    <name type="scientific">Phytoactinopolyspora mesophila</name>
    <dbReference type="NCBI Taxonomy" id="2650750"/>
    <lineage>
        <taxon>Bacteria</taxon>
        <taxon>Bacillati</taxon>
        <taxon>Actinomycetota</taxon>
        <taxon>Actinomycetes</taxon>
        <taxon>Jiangellales</taxon>
        <taxon>Jiangellaceae</taxon>
        <taxon>Phytoactinopolyspora</taxon>
    </lineage>
</organism>
<dbReference type="GO" id="GO:0008171">
    <property type="term" value="F:O-methyltransferase activity"/>
    <property type="evidence" value="ECO:0007669"/>
    <property type="project" value="InterPro"/>
</dbReference>
<dbReference type="SUPFAM" id="SSF53335">
    <property type="entry name" value="S-adenosyl-L-methionine-dependent methyltransferases"/>
    <property type="match status" value="1"/>
</dbReference>
<evidence type="ECO:0000256" key="4">
    <source>
        <dbReference type="PIRSR" id="PIRSR005739-1"/>
    </source>
</evidence>
<dbReference type="InterPro" id="IPR036388">
    <property type="entry name" value="WH-like_DNA-bd_sf"/>
</dbReference>
<evidence type="ECO:0000313" key="7">
    <source>
        <dbReference type="EMBL" id="NDL60788.1"/>
    </source>
</evidence>
<proteinExistence type="predicted"/>
<dbReference type="PANTHER" id="PTHR43712:SF2">
    <property type="entry name" value="O-METHYLTRANSFERASE CICE"/>
    <property type="match status" value="1"/>
</dbReference>
<comment type="caution">
    <text evidence="7">The sequence shown here is derived from an EMBL/GenBank/DDBJ whole genome shotgun (WGS) entry which is preliminary data.</text>
</comment>
<dbReference type="InterPro" id="IPR016461">
    <property type="entry name" value="COMT-like"/>
</dbReference>
<dbReference type="InterPro" id="IPR036390">
    <property type="entry name" value="WH_DNA-bd_sf"/>
</dbReference>
<dbReference type="Gene3D" id="1.10.10.10">
    <property type="entry name" value="Winged helix-like DNA-binding domain superfamily/Winged helix DNA-binding domain"/>
    <property type="match status" value="1"/>
</dbReference>
<name>A0A7K3MEF0_9ACTN</name>
<accession>A0A7K3MEF0</accession>
<evidence type="ECO:0000259" key="5">
    <source>
        <dbReference type="Pfam" id="PF00891"/>
    </source>
</evidence>
<sequence length="353" mass="37582">MNQPPASEQTVRTADARTTAMRSILGGMAAQVIATATRMGVPDTLGDGPTAAEDVAERCGVPSQSMTRLLRALAALGLCAEDQSDQFALTEAGNLLRRDHPASLHGFARMFTDPVMLGAWNRLDTAMQTGEPQFNDVFGAPFFDHLAGQPELSALFNTSMSQATRAVGATLPGHYDFGSYETVVDVGGGDATLLSAILTSHPHLHGTVYDTPSGAAQAPDTLDEAGLARRAGVEHGDFFDSVPHGADLYLLKSIVHDWNDADASLILRNCRAAAPEHGRLLIIEPVLPDVVPPDARPGIYLSDLNMLVNLGGRERTRAEFTELCAGAGFEITRFVPLPPKVGFYIIEAAPSPR</sequence>
<evidence type="ECO:0000313" key="8">
    <source>
        <dbReference type="Proteomes" id="UP000460435"/>
    </source>
</evidence>
<evidence type="ECO:0000256" key="3">
    <source>
        <dbReference type="ARBA" id="ARBA00022691"/>
    </source>
</evidence>